<dbReference type="InterPro" id="IPR050832">
    <property type="entry name" value="Bact_Acetyltransf"/>
</dbReference>
<dbReference type="RefSeq" id="WP_191272602.1">
    <property type="nucleotide sequence ID" value="NZ_BMXJ01000005.1"/>
</dbReference>
<protein>
    <submittedName>
        <fullName evidence="4">GNAT superfamily N-acetyltransferase</fullName>
    </submittedName>
</protein>
<evidence type="ECO:0000256" key="2">
    <source>
        <dbReference type="ARBA" id="ARBA00023315"/>
    </source>
</evidence>
<dbReference type="Proteomes" id="UP000598217">
    <property type="component" value="Unassembled WGS sequence"/>
</dbReference>
<dbReference type="CDD" id="cd04301">
    <property type="entry name" value="NAT_SF"/>
    <property type="match status" value="1"/>
</dbReference>
<keyword evidence="5" id="KW-1185">Reference proteome</keyword>
<sequence length="147" mass="15921">MSIEIRPADRADLPRVLRLLGERHPEDPPMPAAETARLWSEIAAQDGRTLLVAQDGSGELLGTVDCVVMADLGRGGRPCLVLENLVVAEAHRRRGVGRLLLAAVRGLGEREGCHRIRFLAAEDAYVHAFYRSCGFTPGEGGGFSLHL</sequence>
<keyword evidence="2" id="KW-0012">Acyltransferase</keyword>
<keyword evidence="1" id="KW-0808">Transferase</keyword>
<name>A0ABR9HJY8_9ACTN</name>
<dbReference type="InterPro" id="IPR000182">
    <property type="entry name" value="GNAT_dom"/>
</dbReference>
<evidence type="ECO:0000259" key="3">
    <source>
        <dbReference type="PROSITE" id="PS51186"/>
    </source>
</evidence>
<evidence type="ECO:0000313" key="4">
    <source>
        <dbReference type="EMBL" id="MBE1459325.1"/>
    </source>
</evidence>
<dbReference type="EMBL" id="JADBDY010000001">
    <property type="protein sequence ID" value="MBE1459325.1"/>
    <property type="molecule type" value="Genomic_DNA"/>
</dbReference>
<dbReference type="SUPFAM" id="SSF55729">
    <property type="entry name" value="Acyl-CoA N-acyltransferases (Nat)"/>
    <property type="match status" value="1"/>
</dbReference>
<feature type="domain" description="N-acetyltransferase" evidence="3">
    <location>
        <begin position="3"/>
        <end position="147"/>
    </location>
</feature>
<proteinExistence type="predicted"/>
<dbReference type="PANTHER" id="PTHR43877">
    <property type="entry name" value="AMINOALKYLPHOSPHONATE N-ACETYLTRANSFERASE-RELATED-RELATED"/>
    <property type="match status" value="1"/>
</dbReference>
<dbReference type="InterPro" id="IPR016181">
    <property type="entry name" value="Acyl_CoA_acyltransferase"/>
</dbReference>
<organism evidence="4 5">
    <name type="scientific">Nocardiopsis terrae</name>
    <dbReference type="NCBI Taxonomy" id="372655"/>
    <lineage>
        <taxon>Bacteria</taxon>
        <taxon>Bacillati</taxon>
        <taxon>Actinomycetota</taxon>
        <taxon>Actinomycetes</taxon>
        <taxon>Streptosporangiales</taxon>
        <taxon>Nocardiopsidaceae</taxon>
        <taxon>Nocardiopsis</taxon>
    </lineage>
</organism>
<gene>
    <name evidence="4" type="ORF">H4W79_003539</name>
</gene>
<dbReference type="Pfam" id="PF00583">
    <property type="entry name" value="Acetyltransf_1"/>
    <property type="match status" value="1"/>
</dbReference>
<reference evidence="4 5" key="1">
    <citation type="submission" date="2020-10" db="EMBL/GenBank/DDBJ databases">
        <title>Sequencing the genomes of 1000 actinobacteria strains.</title>
        <authorList>
            <person name="Klenk H.-P."/>
        </authorList>
    </citation>
    <scope>NUCLEOTIDE SEQUENCE [LARGE SCALE GENOMIC DNA]</scope>
    <source>
        <strain evidence="4 5">DSM 45157</strain>
    </source>
</reference>
<evidence type="ECO:0000256" key="1">
    <source>
        <dbReference type="ARBA" id="ARBA00022679"/>
    </source>
</evidence>
<evidence type="ECO:0000313" key="5">
    <source>
        <dbReference type="Proteomes" id="UP000598217"/>
    </source>
</evidence>
<dbReference type="PROSITE" id="PS51186">
    <property type="entry name" value="GNAT"/>
    <property type="match status" value="1"/>
</dbReference>
<dbReference type="Gene3D" id="3.40.630.30">
    <property type="match status" value="1"/>
</dbReference>
<accession>A0ABR9HJY8</accession>
<comment type="caution">
    <text evidence="4">The sequence shown here is derived from an EMBL/GenBank/DDBJ whole genome shotgun (WGS) entry which is preliminary data.</text>
</comment>